<dbReference type="AlphaFoldDB" id="A0A6C0FBU6"/>
<evidence type="ECO:0000313" key="1">
    <source>
        <dbReference type="EMBL" id="QHT38331.1"/>
    </source>
</evidence>
<proteinExistence type="predicted"/>
<protein>
    <submittedName>
        <fullName evidence="1">Uncharacterized protein</fullName>
    </submittedName>
</protein>
<dbReference type="EMBL" id="MN738829">
    <property type="protein sequence ID" value="QHT38331.1"/>
    <property type="molecule type" value="Genomic_DNA"/>
</dbReference>
<organism evidence="1">
    <name type="scientific">viral metagenome</name>
    <dbReference type="NCBI Taxonomy" id="1070528"/>
    <lineage>
        <taxon>unclassified sequences</taxon>
        <taxon>metagenomes</taxon>
        <taxon>organismal metagenomes</taxon>
    </lineage>
</organism>
<reference evidence="1" key="1">
    <citation type="journal article" date="2020" name="Nature">
        <title>Giant virus diversity and host interactions through global metagenomics.</title>
        <authorList>
            <person name="Schulz F."/>
            <person name="Roux S."/>
            <person name="Paez-Espino D."/>
            <person name="Jungbluth S."/>
            <person name="Walsh D.A."/>
            <person name="Denef V.J."/>
            <person name="McMahon K.D."/>
            <person name="Konstantinidis K.T."/>
            <person name="Eloe-Fadrosh E.A."/>
            <person name="Kyrpides N.C."/>
            <person name="Woyke T."/>
        </authorList>
    </citation>
    <scope>NUCLEOTIDE SEQUENCE</scope>
    <source>
        <strain evidence="1">GVMAG-S-ERX556101-89</strain>
    </source>
</reference>
<accession>A0A6C0FBU6</accession>
<name>A0A6C0FBU6_9ZZZZ</name>
<sequence>MPSLNKKEVTFISNKRRSSIAPADSMEHILYENSQENKNLCPWINCMRRCLGCDKYFKIYNTSGNIINVTIKPSLTQLVKKVSLQRVGTLELDTEGEYKNCELNIPNEHFKKVFVDTTSFYLTLRVFYKNTWRCVYSDRRFRTSEDIYVKDSILDSIEINDDNRISDEDHTEQMKAVVVLAMNKYAEKLSGGL</sequence>